<accession>A0A919T0T9</accession>
<feature type="region of interest" description="Disordered" evidence="1">
    <location>
        <begin position="1"/>
        <end position="22"/>
    </location>
</feature>
<evidence type="ECO:0000313" key="3">
    <source>
        <dbReference type="EMBL" id="GIM83038.1"/>
    </source>
</evidence>
<name>A0A919T0T9_9ACTN</name>
<proteinExistence type="predicted"/>
<evidence type="ECO:0000313" key="4">
    <source>
        <dbReference type="Proteomes" id="UP000680865"/>
    </source>
</evidence>
<protein>
    <submittedName>
        <fullName evidence="3">Uncharacterized protein</fullName>
    </submittedName>
</protein>
<comment type="caution">
    <text evidence="3">The sequence shown here is derived from an EMBL/GenBank/DDBJ whole genome shotgun (WGS) entry which is preliminary data.</text>
</comment>
<evidence type="ECO:0000256" key="1">
    <source>
        <dbReference type="SAM" id="MobiDB-lite"/>
    </source>
</evidence>
<dbReference type="RefSeq" id="WP_213002792.1">
    <property type="nucleotide sequence ID" value="NZ_BAAATW010000006.1"/>
</dbReference>
<keyword evidence="4" id="KW-1185">Reference proteome</keyword>
<dbReference type="Proteomes" id="UP000680865">
    <property type="component" value="Unassembled WGS sequence"/>
</dbReference>
<dbReference type="EMBL" id="BOQP01000052">
    <property type="protein sequence ID" value="GIM83038.1"/>
    <property type="molecule type" value="Genomic_DNA"/>
</dbReference>
<keyword evidence="2" id="KW-0472">Membrane</keyword>
<feature type="transmembrane region" description="Helical" evidence="2">
    <location>
        <begin position="25"/>
        <end position="44"/>
    </location>
</feature>
<keyword evidence="2" id="KW-1133">Transmembrane helix</keyword>
<sequence length="277" mass="29002">MRSRPTPSSAIDPADENSSPSSTRLWWLTAPVVAALATVAVALITNGPSLAGLFTDASPTASPSAGPTADTPKVPEPSATSSPEAKADNEAGPGDRTKITGNDNHDGGVIIGGDGEVNTRINSRVEADASTHLTINNSNASLVAPEAFKTPAPAKAPACRGYPVTLSAPGSPAPPTFLVKVQVACAPREGYTYLFAVQIDDVGEHHTTNTHPKILSDSSYTYQSQVKNTTKRTYLVYAIPDTAAPDITSMIESDKYWYEGPPPFEIVANPIPVKPQP</sequence>
<organism evidence="3 4">
    <name type="scientific">Winogradskya consettensis</name>
    <dbReference type="NCBI Taxonomy" id="113560"/>
    <lineage>
        <taxon>Bacteria</taxon>
        <taxon>Bacillati</taxon>
        <taxon>Actinomycetota</taxon>
        <taxon>Actinomycetes</taxon>
        <taxon>Micromonosporales</taxon>
        <taxon>Micromonosporaceae</taxon>
        <taxon>Winogradskya</taxon>
    </lineage>
</organism>
<dbReference type="AlphaFoldDB" id="A0A919T0T9"/>
<feature type="region of interest" description="Disordered" evidence="1">
    <location>
        <begin position="59"/>
        <end position="115"/>
    </location>
</feature>
<reference evidence="3" key="1">
    <citation type="submission" date="2021-03" db="EMBL/GenBank/DDBJ databases">
        <title>Whole genome shotgun sequence of Actinoplanes consettensis NBRC 14913.</title>
        <authorList>
            <person name="Komaki H."/>
            <person name="Tamura T."/>
        </authorList>
    </citation>
    <scope>NUCLEOTIDE SEQUENCE</scope>
    <source>
        <strain evidence="3">NBRC 14913</strain>
    </source>
</reference>
<gene>
    <name evidence="3" type="ORF">Aco04nite_84630</name>
</gene>
<keyword evidence="2" id="KW-0812">Transmembrane</keyword>
<evidence type="ECO:0000256" key="2">
    <source>
        <dbReference type="SAM" id="Phobius"/>
    </source>
</evidence>
<feature type="compositionally biased region" description="Basic and acidic residues" evidence="1">
    <location>
        <begin position="85"/>
        <end position="106"/>
    </location>
</feature>